<dbReference type="Proteomes" id="UP001311915">
    <property type="component" value="Unassembled WGS sequence"/>
</dbReference>
<dbReference type="PANTHER" id="PTHR48411">
    <property type="entry name" value="OS01G0948300 PROTEIN"/>
    <property type="match status" value="1"/>
</dbReference>
<dbReference type="PANTHER" id="PTHR48411:SF1">
    <property type="entry name" value="OS01G0948300 PROTEIN"/>
    <property type="match status" value="1"/>
</dbReference>
<dbReference type="AlphaFoldDB" id="A0AAV9L817"/>
<protein>
    <submittedName>
        <fullName evidence="1">Uncharacterized protein</fullName>
    </submittedName>
</protein>
<sequence>MGSSSTTSKDDFSVLVLASDLGIDAQPFLTHQEPKDSWYDCTSDLPSSEEQDFAHINSRQFLRLESGSDKLGNRIFRIVGKYFSGLFTRLYFFNSSKNLKDQ</sequence>
<reference evidence="1 2" key="1">
    <citation type="submission" date="2023-10" db="EMBL/GenBank/DDBJ databases">
        <title>Genome-Wide Identification Analysis in wild type Solanum Pinnatisectum Reveals Some Genes Defensing Phytophthora Infestans.</title>
        <authorList>
            <person name="Sun C."/>
        </authorList>
    </citation>
    <scope>NUCLEOTIDE SEQUENCE [LARGE SCALE GENOMIC DNA]</scope>
    <source>
        <strain evidence="1">LQN</strain>
        <tissue evidence="1">Leaf</tissue>
    </source>
</reference>
<name>A0AAV9L817_9SOLN</name>
<evidence type="ECO:0000313" key="2">
    <source>
        <dbReference type="Proteomes" id="UP001311915"/>
    </source>
</evidence>
<evidence type="ECO:0000313" key="1">
    <source>
        <dbReference type="EMBL" id="KAK4721454.1"/>
    </source>
</evidence>
<accession>A0AAV9L817</accession>
<gene>
    <name evidence="1" type="ORF">R3W88_011687</name>
</gene>
<proteinExistence type="predicted"/>
<keyword evidence="2" id="KW-1185">Reference proteome</keyword>
<dbReference type="EMBL" id="JAWPEI010000007">
    <property type="protein sequence ID" value="KAK4721454.1"/>
    <property type="molecule type" value="Genomic_DNA"/>
</dbReference>
<organism evidence="1 2">
    <name type="scientific">Solanum pinnatisectum</name>
    <name type="common">tansyleaf nightshade</name>
    <dbReference type="NCBI Taxonomy" id="50273"/>
    <lineage>
        <taxon>Eukaryota</taxon>
        <taxon>Viridiplantae</taxon>
        <taxon>Streptophyta</taxon>
        <taxon>Embryophyta</taxon>
        <taxon>Tracheophyta</taxon>
        <taxon>Spermatophyta</taxon>
        <taxon>Magnoliopsida</taxon>
        <taxon>eudicotyledons</taxon>
        <taxon>Gunneridae</taxon>
        <taxon>Pentapetalae</taxon>
        <taxon>asterids</taxon>
        <taxon>lamiids</taxon>
        <taxon>Solanales</taxon>
        <taxon>Solanaceae</taxon>
        <taxon>Solanoideae</taxon>
        <taxon>Solaneae</taxon>
        <taxon>Solanum</taxon>
    </lineage>
</organism>
<comment type="caution">
    <text evidence="1">The sequence shown here is derived from an EMBL/GenBank/DDBJ whole genome shotgun (WGS) entry which is preliminary data.</text>
</comment>